<comment type="caution">
    <text evidence="1">The sequence shown here is derived from an EMBL/GenBank/DDBJ whole genome shotgun (WGS) entry which is preliminary data.</text>
</comment>
<reference evidence="1 2" key="1">
    <citation type="journal article" date="2018" name="Mol. Plant">
        <title>The genome of Artemisia annua provides insight into the evolution of Asteraceae family and artemisinin biosynthesis.</title>
        <authorList>
            <person name="Shen Q."/>
            <person name="Zhang L."/>
            <person name="Liao Z."/>
            <person name="Wang S."/>
            <person name="Yan T."/>
            <person name="Shi P."/>
            <person name="Liu M."/>
            <person name="Fu X."/>
            <person name="Pan Q."/>
            <person name="Wang Y."/>
            <person name="Lv Z."/>
            <person name="Lu X."/>
            <person name="Zhang F."/>
            <person name="Jiang W."/>
            <person name="Ma Y."/>
            <person name="Chen M."/>
            <person name="Hao X."/>
            <person name="Li L."/>
            <person name="Tang Y."/>
            <person name="Lv G."/>
            <person name="Zhou Y."/>
            <person name="Sun X."/>
            <person name="Brodelius P.E."/>
            <person name="Rose J.K.C."/>
            <person name="Tang K."/>
        </authorList>
    </citation>
    <scope>NUCLEOTIDE SEQUENCE [LARGE SCALE GENOMIC DNA]</scope>
    <source>
        <strain evidence="2">cv. Huhao1</strain>
        <tissue evidence="1">Leaf</tissue>
    </source>
</reference>
<gene>
    <name evidence="1" type="ORF">CTI12_AA144550</name>
</gene>
<protein>
    <submittedName>
        <fullName evidence="1">Uncharacterized protein</fullName>
    </submittedName>
</protein>
<dbReference type="AlphaFoldDB" id="A0A2U1MUB3"/>
<dbReference type="Proteomes" id="UP000245207">
    <property type="component" value="Unassembled WGS sequence"/>
</dbReference>
<proteinExistence type="predicted"/>
<organism evidence="1 2">
    <name type="scientific">Artemisia annua</name>
    <name type="common">Sweet wormwood</name>
    <dbReference type="NCBI Taxonomy" id="35608"/>
    <lineage>
        <taxon>Eukaryota</taxon>
        <taxon>Viridiplantae</taxon>
        <taxon>Streptophyta</taxon>
        <taxon>Embryophyta</taxon>
        <taxon>Tracheophyta</taxon>
        <taxon>Spermatophyta</taxon>
        <taxon>Magnoliopsida</taxon>
        <taxon>eudicotyledons</taxon>
        <taxon>Gunneridae</taxon>
        <taxon>Pentapetalae</taxon>
        <taxon>asterids</taxon>
        <taxon>campanulids</taxon>
        <taxon>Asterales</taxon>
        <taxon>Asteraceae</taxon>
        <taxon>Asteroideae</taxon>
        <taxon>Anthemideae</taxon>
        <taxon>Artemisiinae</taxon>
        <taxon>Artemisia</taxon>
    </lineage>
</organism>
<accession>A0A2U1MUB3</accession>
<keyword evidence="2" id="KW-1185">Reference proteome</keyword>
<sequence length="179" mass="20011">MASSLFVRRFASNLLTTKSSSMSCTTHHSRGFSSPPSLEELGFVTKEGFYGSLLSKVDEVLLDRIPHTLYRLKNGEKLESVSLSIPGKEKRIETDEALTVLLDIEAKNFKAFSYSAALDRKYNAVFVTAQVEPKHSPAYPSPQILRVITSRINLGNEIMYNTIHTANKDGVIMLTFHKN</sequence>
<evidence type="ECO:0000313" key="2">
    <source>
        <dbReference type="Proteomes" id="UP000245207"/>
    </source>
</evidence>
<name>A0A2U1MUB3_ARTAN</name>
<dbReference type="EMBL" id="PKPP01004338">
    <property type="protein sequence ID" value="PWA64851.1"/>
    <property type="molecule type" value="Genomic_DNA"/>
</dbReference>
<evidence type="ECO:0000313" key="1">
    <source>
        <dbReference type="EMBL" id="PWA64851.1"/>
    </source>
</evidence>